<organism evidence="1 2">
    <name type="scientific">Candidatus Nanohalococcus occultus</name>
    <dbReference type="NCBI Taxonomy" id="2978047"/>
    <lineage>
        <taxon>Archaea</taxon>
        <taxon>Candidatus Nanohalarchaeota</taxon>
        <taxon>Candidatus Nanohalarchaeota incertae sedis</taxon>
        <taxon>Candidatus Nanohalococcus</taxon>
    </lineage>
</organism>
<proteinExistence type="predicted"/>
<keyword evidence="2" id="KW-1185">Reference proteome</keyword>
<protein>
    <recommendedName>
        <fullName evidence="3">Restriction endonuclease type IV Mrr domain-containing protein</fullName>
    </recommendedName>
</protein>
<dbReference type="EMBL" id="CP104395">
    <property type="protein sequence ID" value="WEL19975.1"/>
    <property type="molecule type" value="Genomic_DNA"/>
</dbReference>
<sequence>MSARKGSLLEKQVDTVFSSAGFESETNVRLSGYEVDVHAEMGDLEVIVECKQYESSNLNVKNRIHEWKGKNESIGADCVVLAVYGQEIKDGEREIAEDAGMEIWGQERIEDLLQKNEEDRKEFLFTRLDVEQKELGVSYRRKIRKLVWKPYLEGDRVDADVAHEKLLLMVKRRIRRELNQQSVTRGERRRHINVFENIKKDGLIRSNIDVKSSSEKFDRIKKKLDAGETELAEGRQEKYLRYLESVESGFKDAKSRYLDSEGEKQVRRLVKSRMAHLLKYGADVEFCPRRRDKPINASRSNGKISLDFEIDNPGDLETIRWILTREGSYRQEEKENGLKRDVVSFSYDGVESATEAVLRIMNEYYGFDLQQRRIVDKKKDSLQRGEGIFSKLLSR</sequence>
<evidence type="ECO:0008006" key="3">
    <source>
        <dbReference type="Google" id="ProtNLM"/>
    </source>
</evidence>
<name>A0ABY8CHI1_9ARCH</name>
<dbReference type="GeneID" id="90590419"/>
<evidence type="ECO:0000313" key="2">
    <source>
        <dbReference type="Proteomes" id="UP001218034"/>
    </source>
</evidence>
<accession>A0ABY8CHI1</accession>
<dbReference type="RefSeq" id="WP_347721804.1">
    <property type="nucleotide sequence ID" value="NZ_CP104395.1"/>
</dbReference>
<evidence type="ECO:0000313" key="1">
    <source>
        <dbReference type="EMBL" id="WEL19975.1"/>
    </source>
</evidence>
<reference evidence="1 2" key="1">
    <citation type="submission" date="2022-09" db="EMBL/GenBank/DDBJ databases">
        <title>Xylan utilization by haloarchaea-nanohaloarchaea associations.</title>
        <authorList>
            <person name="Yakimov M."/>
        </authorList>
    </citation>
    <scope>NUCLEOTIDE SEQUENCE [LARGE SCALE GENOMIC DNA]</scope>
    <source>
        <strain evidence="1 2">SVXNc</strain>
    </source>
</reference>
<dbReference type="InterPro" id="IPR011335">
    <property type="entry name" value="Restrct_endonuc-II-like"/>
</dbReference>
<dbReference type="SUPFAM" id="SSF52980">
    <property type="entry name" value="Restriction endonuclease-like"/>
    <property type="match status" value="1"/>
</dbReference>
<gene>
    <name evidence="1" type="ORF">SVXNc_0981</name>
</gene>
<dbReference type="Proteomes" id="UP001218034">
    <property type="component" value="Chromosome"/>
</dbReference>